<proteinExistence type="predicted"/>
<name>X1JKH6_9ZZZZ</name>
<reference evidence="1" key="1">
    <citation type="journal article" date="2014" name="Front. Microbiol.">
        <title>High frequency of phylogenetically diverse reductive dehalogenase-homologous genes in deep subseafloor sedimentary metagenomes.</title>
        <authorList>
            <person name="Kawai M."/>
            <person name="Futagami T."/>
            <person name="Toyoda A."/>
            <person name="Takaki Y."/>
            <person name="Nishi S."/>
            <person name="Hori S."/>
            <person name="Arai W."/>
            <person name="Tsubouchi T."/>
            <person name="Morono Y."/>
            <person name="Uchiyama I."/>
            <person name="Ito T."/>
            <person name="Fujiyama A."/>
            <person name="Inagaki F."/>
            <person name="Takami H."/>
        </authorList>
    </citation>
    <scope>NUCLEOTIDE SEQUENCE</scope>
    <source>
        <strain evidence="1">Expedition CK06-06</strain>
    </source>
</reference>
<sequence>TMNITVTLLAYDYNKPISIELPPEAEEATGMESESAETELANIQSAVVALMVDNELWELPNPVTVATNDMSAFPDTSICGIDKILDPDGNAYTAGQDKDGYYLYQHDITGDGTSTGLVKYVATNYTMGTYTVDAYGTVTQVATSTQVPTPALETAPDVVQEKVKDIESIMGRVEGFGIHVEAVAHEGEIMTITCQADDYTTFRDYLIALEESGRFSMVTPPSESFSYITGGTIELEPKYQYIDMPAVYYEVNLALAPMTASDAIAILVGIAEGSGIDIDPNVGKLRIAPATIRQVKAAGNTYQVLSFRNIQLQGDYEDVMAFISDLDSRKTLRTMILTRVVIIQIEAYGKIETATTVDVDIYTIGS</sequence>
<accession>X1JKH6</accession>
<protein>
    <submittedName>
        <fullName evidence="1">Uncharacterized protein</fullName>
    </submittedName>
</protein>
<organism evidence="1">
    <name type="scientific">marine sediment metagenome</name>
    <dbReference type="NCBI Taxonomy" id="412755"/>
    <lineage>
        <taxon>unclassified sequences</taxon>
        <taxon>metagenomes</taxon>
        <taxon>ecological metagenomes</taxon>
    </lineage>
</organism>
<dbReference type="EMBL" id="BARV01000219">
    <property type="protein sequence ID" value="GAH95241.1"/>
    <property type="molecule type" value="Genomic_DNA"/>
</dbReference>
<feature type="non-terminal residue" evidence="1">
    <location>
        <position position="1"/>
    </location>
</feature>
<evidence type="ECO:0000313" key="1">
    <source>
        <dbReference type="EMBL" id="GAH95241.1"/>
    </source>
</evidence>
<dbReference type="AlphaFoldDB" id="X1JKH6"/>
<comment type="caution">
    <text evidence="1">The sequence shown here is derived from an EMBL/GenBank/DDBJ whole genome shotgun (WGS) entry which is preliminary data.</text>
</comment>
<gene>
    <name evidence="1" type="ORF">S06H3_00972</name>
</gene>